<sequence length="469" mass="52856">MPSLDYQTIKASLEAQPLFEDKTWRLSPEAWPLTPAQVREIELIGEACRDFYLALDTLYRRSWQGKNLLRNKELIAPWVADYLDRGKPMRVIEHARHEQFKGLMPQVLRPDLLLTDDGFALTEMDSVPGGIGLTDFLNELYAQGDDSAVIGGAAGMRHAFYKALAATKPEVSNPLIAVVVSDEADTYRPEFEYLAARLREEGKRVYVYHPTDIMPLGRTLCVNVEGNPEPIDIIYRFFELFDLGNVSTAQYILEAAESGDVVVTPPMKAYQEEKLNLALLHHHVLDDFWRENLPKRSYKVLKKIVPHSWIMDPVELPPNAVLDAPHAQGKPIRRWEELGEATQKERNLIIKASGFHELAWGARSVVLGSDVSKSDWQEGIAEAVAMADSTLHVLQDYHKPCRTPHPVYNEEGKATPMQGRLRLCPFYMIEDEKASLNGILATFCPADKKIIHGMRDAAMLPCKVAETAS</sequence>
<accession>A0A842HE90</accession>
<dbReference type="EMBL" id="JACHVB010000034">
    <property type="protein sequence ID" value="MBC2594833.1"/>
    <property type="molecule type" value="Genomic_DNA"/>
</dbReference>
<gene>
    <name evidence="1" type="ORF">H5P28_11240</name>
</gene>
<name>A0A842HE90_9BACT</name>
<evidence type="ECO:0000313" key="2">
    <source>
        <dbReference type="Proteomes" id="UP000546464"/>
    </source>
</evidence>
<comment type="caution">
    <text evidence="1">The sequence shown here is derived from an EMBL/GenBank/DDBJ whole genome shotgun (WGS) entry which is preliminary data.</text>
</comment>
<reference evidence="1 2" key="1">
    <citation type="submission" date="2020-07" db="EMBL/GenBank/DDBJ databases">
        <authorList>
            <person name="Feng X."/>
        </authorList>
    </citation>
    <scope>NUCLEOTIDE SEQUENCE [LARGE SCALE GENOMIC DNA]</scope>
    <source>
        <strain evidence="1 2">JCM31066</strain>
    </source>
</reference>
<organism evidence="1 2">
    <name type="scientific">Ruficoccus amylovorans</name>
    <dbReference type="NCBI Taxonomy" id="1804625"/>
    <lineage>
        <taxon>Bacteria</taxon>
        <taxon>Pseudomonadati</taxon>
        <taxon>Verrucomicrobiota</taxon>
        <taxon>Opitutia</taxon>
        <taxon>Puniceicoccales</taxon>
        <taxon>Cerasicoccaceae</taxon>
        <taxon>Ruficoccus</taxon>
    </lineage>
</organism>
<protein>
    <submittedName>
        <fullName evidence="1">Uncharacterized protein</fullName>
    </submittedName>
</protein>
<evidence type="ECO:0000313" key="1">
    <source>
        <dbReference type="EMBL" id="MBC2594833.1"/>
    </source>
</evidence>
<dbReference type="Proteomes" id="UP000546464">
    <property type="component" value="Unassembled WGS sequence"/>
</dbReference>
<dbReference type="AlphaFoldDB" id="A0A842HE90"/>
<keyword evidence="2" id="KW-1185">Reference proteome</keyword>
<proteinExistence type="predicted"/>
<dbReference type="RefSeq" id="WP_185675795.1">
    <property type="nucleotide sequence ID" value="NZ_JACHVB010000034.1"/>
</dbReference>